<feature type="chain" id="PRO_5038678601" evidence="2">
    <location>
        <begin position="24"/>
        <end position="448"/>
    </location>
</feature>
<gene>
    <name evidence="3" type="ORF">Rhe02_27260</name>
</gene>
<dbReference type="AlphaFoldDB" id="A0A8J3VEQ2"/>
<evidence type="ECO:0000313" key="3">
    <source>
        <dbReference type="EMBL" id="GIH04659.1"/>
    </source>
</evidence>
<feature type="signal peptide" evidence="2">
    <location>
        <begin position="1"/>
        <end position="23"/>
    </location>
</feature>
<sequence length="448" mass="48428">MDRRTFSRALGVVLAASLATVTAACSEEPEAPKGPVTITVNGLPPETNAAQRKTFLDDVKEFEAANPNIKIDAKEGTMDAQTFPARLAGGQLEDVFHVWFTDPANLIAKKQVADISAYTKEFPAFAQLRPDLLKIFSGPDGKVYGVPTEQYTLGLMYNRNLFKAAGLDPDKPPTTWAEVRTAAKAISALGNGTVGYGEYSKNNTGGWHFTAEMYSRGGDVAKKDGDTWKADFNNATGKALLQDLYDMRWTDNSMGEKQLLEWVDLVQMMASGKLGMNVGAPDSIIPMKNSYSGKVEEYGLAPIPGGKNTLAGGAGYMINAKATPEKIRAGLKWLTFKFANPDRIEKAHKTASENKEVVGLPEPNLWGAGDAKTKTEAARKQYGNVPADNYKMFVANPVPLKVEPPNAQAVYAVLDTVMAKVLTDKAANIEALLNDAEKQVNSILATVK</sequence>
<proteinExistence type="predicted"/>
<keyword evidence="2" id="KW-0732">Signal</keyword>
<dbReference type="PANTHER" id="PTHR43649">
    <property type="entry name" value="ARABINOSE-BINDING PROTEIN-RELATED"/>
    <property type="match status" value="1"/>
</dbReference>
<dbReference type="Proteomes" id="UP000612899">
    <property type="component" value="Unassembled WGS sequence"/>
</dbReference>
<evidence type="ECO:0000256" key="1">
    <source>
        <dbReference type="SAM" id="Coils"/>
    </source>
</evidence>
<dbReference type="SUPFAM" id="SSF53850">
    <property type="entry name" value="Periplasmic binding protein-like II"/>
    <property type="match status" value="1"/>
</dbReference>
<dbReference type="PROSITE" id="PS51257">
    <property type="entry name" value="PROKAR_LIPOPROTEIN"/>
    <property type="match status" value="1"/>
</dbReference>
<dbReference type="InterPro" id="IPR006059">
    <property type="entry name" value="SBP"/>
</dbReference>
<keyword evidence="4" id="KW-1185">Reference proteome</keyword>
<dbReference type="Gene3D" id="3.40.190.10">
    <property type="entry name" value="Periplasmic binding protein-like II"/>
    <property type="match status" value="1"/>
</dbReference>
<feature type="coiled-coil region" evidence="1">
    <location>
        <begin position="419"/>
        <end position="446"/>
    </location>
</feature>
<name>A0A8J3VEQ2_9ACTN</name>
<dbReference type="PANTHER" id="PTHR43649:SF16">
    <property type="entry name" value="SUGAR-BINDING LIPOPROTEIN"/>
    <property type="match status" value="1"/>
</dbReference>
<dbReference type="RefSeq" id="WP_203908540.1">
    <property type="nucleotide sequence ID" value="NZ_BONY01000014.1"/>
</dbReference>
<reference evidence="3" key="1">
    <citation type="submission" date="2021-01" db="EMBL/GenBank/DDBJ databases">
        <title>Whole genome shotgun sequence of Rhizocola hellebori NBRC 109834.</title>
        <authorList>
            <person name="Komaki H."/>
            <person name="Tamura T."/>
        </authorList>
    </citation>
    <scope>NUCLEOTIDE SEQUENCE</scope>
    <source>
        <strain evidence="3">NBRC 109834</strain>
    </source>
</reference>
<evidence type="ECO:0000256" key="2">
    <source>
        <dbReference type="SAM" id="SignalP"/>
    </source>
</evidence>
<comment type="caution">
    <text evidence="3">The sequence shown here is derived from an EMBL/GenBank/DDBJ whole genome shotgun (WGS) entry which is preliminary data.</text>
</comment>
<accession>A0A8J3VEQ2</accession>
<evidence type="ECO:0000313" key="4">
    <source>
        <dbReference type="Proteomes" id="UP000612899"/>
    </source>
</evidence>
<keyword evidence="1" id="KW-0175">Coiled coil</keyword>
<dbReference type="EMBL" id="BONY01000014">
    <property type="protein sequence ID" value="GIH04659.1"/>
    <property type="molecule type" value="Genomic_DNA"/>
</dbReference>
<dbReference type="InterPro" id="IPR050490">
    <property type="entry name" value="Bact_solute-bd_prot1"/>
</dbReference>
<organism evidence="3 4">
    <name type="scientific">Rhizocola hellebori</name>
    <dbReference type="NCBI Taxonomy" id="1392758"/>
    <lineage>
        <taxon>Bacteria</taxon>
        <taxon>Bacillati</taxon>
        <taxon>Actinomycetota</taxon>
        <taxon>Actinomycetes</taxon>
        <taxon>Micromonosporales</taxon>
        <taxon>Micromonosporaceae</taxon>
        <taxon>Rhizocola</taxon>
    </lineage>
</organism>
<dbReference type="Pfam" id="PF01547">
    <property type="entry name" value="SBP_bac_1"/>
    <property type="match status" value="1"/>
</dbReference>
<protein>
    <submittedName>
        <fullName evidence="3">Sugar ABC transporter substrate-binding protein</fullName>
    </submittedName>
</protein>